<gene>
    <name evidence="1" type="ORF">GS601_12890</name>
</gene>
<dbReference type="SFLD" id="SFLDG01129">
    <property type="entry name" value="C1.5:_HAD__Beta-PGM__Phosphata"/>
    <property type="match status" value="1"/>
</dbReference>
<sequence length="217" mass="24419">MFDFDGTIANSLDIAFHITNRLAKEFGYPTTSLEEFKQLKKLSSREILKQAKISVFVVPFLVKRFNAEFGQSIQQLPIFPGMRETLLELKQRGDWLGIVSTNSEKNIRSFLETQRLSDVFAQVVSSSRPFGKSRLIKKIVRQHGFASDALFYVGDETRDIEAARKSGIRAIAVTWGFNSAEALAAQQPDFLIHQPPDLLALTRPASASQTGDNRHFL</sequence>
<reference evidence="1" key="1">
    <citation type="submission" date="2019-12" db="EMBL/GenBank/DDBJ databases">
        <title>High-Quality draft genome sequences of three cyanobacteria isolated from the limestone walls of the Old Cathedral of Coimbra.</title>
        <authorList>
            <person name="Tiago I."/>
            <person name="Soares F."/>
            <person name="Portugal A."/>
        </authorList>
    </citation>
    <scope>NUCLEOTIDE SEQUENCE</scope>
    <source>
        <strain evidence="1">A</strain>
    </source>
</reference>
<dbReference type="PANTHER" id="PTHR43434:SF13">
    <property type="entry name" value="PHOSPHOGLYCOLATE PHOSPHATASE"/>
    <property type="match status" value="1"/>
</dbReference>
<evidence type="ECO:0000313" key="1">
    <source>
        <dbReference type="EMBL" id="NDJ18175.1"/>
    </source>
</evidence>
<dbReference type="Pfam" id="PF13419">
    <property type="entry name" value="HAD_2"/>
    <property type="match status" value="1"/>
</dbReference>
<dbReference type="GO" id="GO:0008967">
    <property type="term" value="F:phosphoglycolate phosphatase activity"/>
    <property type="evidence" value="ECO:0007669"/>
    <property type="project" value="TreeGrafter"/>
</dbReference>
<evidence type="ECO:0000313" key="2">
    <source>
        <dbReference type="Proteomes" id="UP000646053"/>
    </source>
</evidence>
<dbReference type="InterPro" id="IPR041492">
    <property type="entry name" value="HAD_2"/>
</dbReference>
<dbReference type="InterPro" id="IPR023214">
    <property type="entry name" value="HAD_sf"/>
</dbReference>
<dbReference type="Proteomes" id="UP000646053">
    <property type="component" value="Unassembled WGS sequence"/>
</dbReference>
<accession>A0A8J7Z2N0</accession>
<dbReference type="Gene3D" id="3.40.50.1000">
    <property type="entry name" value="HAD superfamily/HAD-like"/>
    <property type="match status" value="1"/>
</dbReference>
<dbReference type="GO" id="GO:0006281">
    <property type="term" value="P:DNA repair"/>
    <property type="evidence" value="ECO:0007669"/>
    <property type="project" value="TreeGrafter"/>
</dbReference>
<dbReference type="AlphaFoldDB" id="A0A8J7Z2N0"/>
<comment type="caution">
    <text evidence="1">The sequence shown here is derived from an EMBL/GenBank/DDBJ whole genome shotgun (WGS) entry which is preliminary data.</text>
</comment>
<protein>
    <submittedName>
        <fullName evidence="1">HAD hydrolase-like protein</fullName>
    </submittedName>
</protein>
<dbReference type="SFLD" id="SFLDS00003">
    <property type="entry name" value="Haloacid_Dehalogenase"/>
    <property type="match status" value="1"/>
</dbReference>
<dbReference type="EMBL" id="WVIE01000013">
    <property type="protein sequence ID" value="NDJ18175.1"/>
    <property type="molecule type" value="Genomic_DNA"/>
</dbReference>
<dbReference type="InterPro" id="IPR050155">
    <property type="entry name" value="HAD-like_hydrolase_sf"/>
</dbReference>
<dbReference type="PANTHER" id="PTHR43434">
    <property type="entry name" value="PHOSPHOGLYCOLATE PHOSPHATASE"/>
    <property type="match status" value="1"/>
</dbReference>
<dbReference type="SUPFAM" id="SSF56784">
    <property type="entry name" value="HAD-like"/>
    <property type="match status" value="1"/>
</dbReference>
<dbReference type="InterPro" id="IPR036412">
    <property type="entry name" value="HAD-like_sf"/>
</dbReference>
<keyword evidence="2" id="KW-1185">Reference proteome</keyword>
<keyword evidence="1" id="KW-0378">Hydrolase</keyword>
<proteinExistence type="predicted"/>
<dbReference type="Gene3D" id="1.10.150.240">
    <property type="entry name" value="Putative phosphatase, domain 2"/>
    <property type="match status" value="1"/>
</dbReference>
<name>A0A8J7Z2N0_9CYAN</name>
<organism evidence="1 2">
    <name type="scientific">Myxacorys almedinensis A</name>
    <dbReference type="NCBI Taxonomy" id="2690445"/>
    <lineage>
        <taxon>Bacteria</taxon>
        <taxon>Bacillati</taxon>
        <taxon>Cyanobacteriota</taxon>
        <taxon>Cyanophyceae</taxon>
        <taxon>Leptolyngbyales</taxon>
        <taxon>Leptolyngbyaceae</taxon>
        <taxon>Myxacorys</taxon>
        <taxon>Myxacorys almedinensis</taxon>
    </lineage>
</organism>
<dbReference type="GO" id="GO:0005829">
    <property type="term" value="C:cytosol"/>
    <property type="evidence" value="ECO:0007669"/>
    <property type="project" value="TreeGrafter"/>
</dbReference>
<dbReference type="InterPro" id="IPR023198">
    <property type="entry name" value="PGP-like_dom2"/>
</dbReference>